<feature type="transmembrane region" description="Helical" evidence="6">
    <location>
        <begin position="336"/>
        <end position="356"/>
    </location>
</feature>
<feature type="transmembrane region" description="Helical" evidence="6">
    <location>
        <begin position="405"/>
        <end position="425"/>
    </location>
</feature>
<evidence type="ECO:0000313" key="10">
    <source>
        <dbReference type="Proteomes" id="UP000008721"/>
    </source>
</evidence>
<comment type="subcellular location">
    <subcellularLocation>
        <location evidence="1">Endomembrane system</location>
        <topology evidence="1">Multi-pass membrane protein</topology>
    </subcellularLocation>
    <subcellularLocation>
        <location evidence="5">Membrane</location>
        <topology evidence="5">Multi-pass membrane protein</topology>
    </subcellularLocation>
</comment>
<dbReference type="InterPro" id="IPR001516">
    <property type="entry name" value="Proton_antipo_N"/>
</dbReference>
<sequence>MSMVLTLVLLPIIASLFLQLAPNSRVQYVISAAVLIVLSFTAFSLNVSADILTFHLPRSLNVFIIAADVALLLFFLYQGKKFNNTKVIFLAAVQLLLYGYIESIVPEGGTAEIVVDSLSKFMFLIINGVGGIIVLYSVRYMEDEPASPVRKRFFIGALLVFLSVMNLIVCANSILLFFFLFEMTTLASYVLIAFRNDEVSRANALKALWMNQIGGVVILLGAWVAVSEFDTVMFDTLLQRSSGLVLLAVAFLAMAALVKGASIPFEGWLLGAMIAPTPVSAMLHSATMVKIAPYLILKLAPALASTMVGGIISIIGALVFIAASYLALSRSVFKEILGYSTVALLGLMMALAAIGTEESMNLAMVLILFHALSKALLFLSAGVLEKQHHAKNIEEMKGMVVHSPQTVGFILFGFMSLTLPPFGLFMGKLFAITSVASLLKEHPSYIIVLLSLIIGSAVLVLLYFKVASALLSAPSDIAPSESIPIPAGYNIPLVLLVLSIIIGAVGYIMIQQNIFVVLLALPILFVFALPSIFRQMDGYDRSQPYHCGEKEMFDSALVYYEPSERIRQALYWGFGVLFVGVAVVGALS</sequence>
<feature type="domain" description="NADH:quinone oxidoreductase/Mrp antiporter transmembrane" evidence="7">
    <location>
        <begin position="171"/>
        <end position="438"/>
    </location>
</feature>
<evidence type="ECO:0000256" key="3">
    <source>
        <dbReference type="ARBA" id="ARBA00022989"/>
    </source>
</evidence>
<feature type="transmembrane region" description="Helical" evidence="6">
    <location>
        <begin position="362"/>
        <end position="384"/>
    </location>
</feature>
<proteinExistence type="predicted"/>
<dbReference type="PANTHER" id="PTHR43373:SF1">
    <property type="entry name" value="NA(+)_H(+) ANTIPORTER SUBUNIT A"/>
    <property type="match status" value="1"/>
</dbReference>
<protein>
    <submittedName>
        <fullName evidence="9">NADH/Ubiquinone/plastoquinone (Complex I)</fullName>
    </submittedName>
</protein>
<keyword evidence="3 6" id="KW-1133">Transmembrane helix</keyword>
<dbReference type="RefSeq" id="WP_013460920.1">
    <property type="nucleotide sequence ID" value="NC_014762.1"/>
</dbReference>
<evidence type="ECO:0000256" key="4">
    <source>
        <dbReference type="ARBA" id="ARBA00023136"/>
    </source>
</evidence>
<dbReference type="HOGENOM" id="CLU_013183_0_0_7"/>
<dbReference type="OrthoDB" id="9811798at2"/>
<dbReference type="InterPro" id="IPR001750">
    <property type="entry name" value="ND/Mrp_TM"/>
</dbReference>
<dbReference type="InterPro" id="IPR050616">
    <property type="entry name" value="CPA3_Na-H_Antiporter_A"/>
</dbReference>
<dbReference type="STRING" id="709032.Sulku_2063"/>
<dbReference type="GO" id="GO:0016020">
    <property type="term" value="C:membrane"/>
    <property type="evidence" value="ECO:0007669"/>
    <property type="project" value="UniProtKB-SubCell"/>
</dbReference>
<dbReference type="PANTHER" id="PTHR43373">
    <property type="entry name" value="NA(+)/H(+) ANTIPORTER SUBUNIT"/>
    <property type="match status" value="1"/>
</dbReference>
<evidence type="ECO:0000256" key="5">
    <source>
        <dbReference type="RuleBase" id="RU000320"/>
    </source>
</evidence>
<dbReference type="AlphaFoldDB" id="E4U2V9"/>
<keyword evidence="10" id="KW-1185">Reference proteome</keyword>
<feature type="transmembrane region" description="Helical" evidence="6">
    <location>
        <begin position="175"/>
        <end position="195"/>
    </location>
</feature>
<feature type="transmembrane region" description="Helical" evidence="6">
    <location>
        <begin position="445"/>
        <end position="466"/>
    </location>
</feature>
<dbReference type="eggNOG" id="COG1009">
    <property type="taxonomic scope" value="Bacteria"/>
</dbReference>
<evidence type="ECO:0000259" key="7">
    <source>
        <dbReference type="Pfam" id="PF00361"/>
    </source>
</evidence>
<dbReference type="PRINTS" id="PR01434">
    <property type="entry name" value="NADHDHGNASE5"/>
</dbReference>
<dbReference type="GO" id="GO:0012505">
    <property type="term" value="C:endomembrane system"/>
    <property type="evidence" value="ECO:0007669"/>
    <property type="project" value="UniProtKB-SubCell"/>
</dbReference>
<keyword evidence="2 5" id="KW-0812">Transmembrane</keyword>
<accession>E4U2V9</accession>
<feature type="domain" description="NADH-Ubiquinone oxidoreductase (complex I) chain 5 N-terminal" evidence="8">
    <location>
        <begin position="112"/>
        <end position="154"/>
    </location>
</feature>
<feature type="transmembrane region" description="Helical" evidence="6">
    <location>
        <begin position="270"/>
        <end position="296"/>
    </location>
</feature>
<reference evidence="9 10" key="1">
    <citation type="journal article" date="2012" name="Stand. Genomic Sci.">
        <title>Complete genome sequence of the sulfur compounds oxidizing chemolithoautotroph Sulfuricurvum kujiense type strain (YK-1(T)).</title>
        <authorList>
            <person name="Han C."/>
            <person name="Kotsyurbenko O."/>
            <person name="Chertkov O."/>
            <person name="Held B."/>
            <person name="Lapidus A."/>
            <person name="Nolan M."/>
            <person name="Lucas S."/>
            <person name="Hammon N."/>
            <person name="Deshpande S."/>
            <person name="Cheng J.F."/>
            <person name="Tapia R."/>
            <person name="Goodwin L.A."/>
            <person name="Pitluck S."/>
            <person name="Liolios K."/>
            <person name="Pagani I."/>
            <person name="Ivanova N."/>
            <person name="Mavromatis K."/>
            <person name="Mikhailova N."/>
            <person name="Pati A."/>
            <person name="Chen A."/>
            <person name="Palaniappan K."/>
            <person name="Land M."/>
            <person name="Hauser L."/>
            <person name="Chang Y.J."/>
            <person name="Jeffries C.D."/>
            <person name="Brambilla E.M."/>
            <person name="Rohde M."/>
            <person name="Spring S."/>
            <person name="Sikorski J."/>
            <person name="Goker M."/>
            <person name="Woyke T."/>
            <person name="Bristow J."/>
            <person name="Eisen J.A."/>
            <person name="Markowitz V."/>
            <person name="Hugenholtz P."/>
            <person name="Kyrpides N.C."/>
            <person name="Klenk H.P."/>
            <person name="Detter J.C."/>
        </authorList>
    </citation>
    <scope>NUCLEOTIDE SEQUENCE [LARGE SCALE GENOMIC DNA]</scope>
    <source>
        <strain evidence="10">ATCC BAA-921 / DSM 16994 / JCM 11577 / YK-1</strain>
    </source>
</reference>
<feature type="transmembrane region" description="Helical" evidence="6">
    <location>
        <begin position="487"/>
        <end position="508"/>
    </location>
</feature>
<dbReference type="Proteomes" id="UP000008721">
    <property type="component" value="Chromosome"/>
</dbReference>
<feature type="transmembrane region" description="Helical" evidence="6">
    <location>
        <begin position="238"/>
        <end position="258"/>
    </location>
</feature>
<dbReference type="Pfam" id="PF00662">
    <property type="entry name" value="Proton_antipo_N"/>
    <property type="match status" value="1"/>
</dbReference>
<feature type="transmembrane region" description="Helical" evidence="6">
    <location>
        <begin position="514"/>
        <end position="533"/>
    </location>
</feature>
<evidence type="ECO:0000256" key="2">
    <source>
        <dbReference type="ARBA" id="ARBA00022692"/>
    </source>
</evidence>
<feature type="transmembrane region" description="Helical" evidence="6">
    <location>
        <begin position="84"/>
        <end position="101"/>
    </location>
</feature>
<feature type="transmembrane region" description="Helical" evidence="6">
    <location>
        <begin position="569"/>
        <end position="587"/>
    </location>
</feature>
<feature type="transmembrane region" description="Helical" evidence="6">
    <location>
        <begin position="56"/>
        <end position="77"/>
    </location>
</feature>
<feature type="transmembrane region" description="Helical" evidence="6">
    <location>
        <begin position="302"/>
        <end position="327"/>
    </location>
</feature>
<evidence type="ECO:0000256" key="6">
    <source>
        <dbReference type="SAM" id="Phobius"/>
    </source>
</evidence>
<gene>
    <name evidence="9" type="ordered locus">Sulku_2063</name>
</gene>
<name>E4U2V9_SULKY</name>
<feature type="transmembrane region" description="Helical" evidence="6">
    <location>
        <begin position="121"/>
        <end position="141"/>
    </location>
</feature>
<keyword evidence="4 6" id="KW-0472">Membrane</keyword>
<dbReference type="Pfam" id="PF00361">
    <property type="entry name" value="Proton_antipo_M"/>
    <property type="match status" value="1"/>
</dbReference>
<feature type="transmembrane region" description="Helical" evidence="6">
    <location>
        <begin position="207"/>
        <end position="226"/>
    </location>
</feature>
<evidence type="ECO:0000256" key="1">
    <source>
        <dbReference type="ARBA" id="ARBA00004127"/>
    </source>
</evidence>
<dbReference type="KEGG" id="sku:Sulku_2063"/>
<organism evidence="9 10">
    <name type="scientific">Sulfuricurvum kujiense (strain ATCC BAA-921 / DSM 16994 / JCM 11577 / YK-1)</name>
    <dbReference type="NCBI Taxonomy" id="709032"/>
    <lineage>
        <taxon>Bacteria</taxon>
        <taxon>Pseudomonadati</taxon>
        <taxon>Campylobacterota</taxon>
        <taxon>Epsilonproteobacteria</taxon>
        <taxon>Campylobacterales</taxon>
        <taxon>Sulfurimonadaceae</taxon>
        <taxon>Sulfuricurvum</taxon>
    </lineage>
</organism>
<evidence type="ECO:0000259" key="8">
    <source>
        <dbReference type="Pfam" id="PF00662"/>
    </source>
</evidence>
<evidence type="ECO:0000313" key="9">
    <source>
        <dbReference type="EMBL" id="ADR34723.1"/>
    </source>
</evidence>
<dbReference type="EMBL" id="CP002355">
    <property type="protein sequence ID" value="ADR34723.1"/>
    <property type="molecule type" value="Genomic_DNA"/>
</dbReference>
<feature type="transmembrane region" description="Helical" evidence="6">
    <location>
        <begin position="153"/>
        <end position="169"/>
    </location>
</feature>